<keyword evidence="1 3" id="KW-0378">Hydrolase</keyword>
<accession>A0ABP5KIN2</accession>
<dbReference type="PANTHER" id="PTHR48081">
    <property type="entry name" value="AB HYDROLASE SUPERFAMILY PROTEIN C4A8.06C"/>
    <property type="match status" value="1"/>
</dbReference>
<keyword evidence="4" id="KW-1185">Reference proteome</keyword>
<evidence type="ECO:0000259" key="2">
    <source>
        <dbReference type="Pfam" id="PF07859"/>
    </source>
</evidence>
<organism evidence="3 4">
    <name type="scientific">Nocardioides bigeumensis</name>
    <dbReference type="NCBI Taxonomy" id="433657"/>
    <lineage>
        <taxon>Bacteria</taxon>
        <taxon>Bacillati</taxon>
        <taxon>Actinomycetota</taxon>
        <taxon>Actinomycetes</taxon>
        <taxon>Propionibacteriales</taxon>
        <taxon>Nocardioidaceae</taxon>
        <taxon>Nocardioides</taxon>
    </lineage>
</organism>
<evidence type="ECO:0000313" key="3">
    <source>
        <dbReference type="EMBL" id="GAA2131674.1"/>
    </source>
</evidence>
<evidence type="ECO:0000313" key="4">
    <source>
        <dbReference type="Proteomes" id="UP001500575"/>
    </source>
</evidence>
<dbReference type="PANTHER" id="PTHR48081:SF8">
    <property type="entry name" value="ALPHA_BETA HYDROLASE FOLD-3 DOMAIN-CONTAINING PROTEIN-RELATED"/>
    <property type="match status" value="1"/>
</dbReference>
<dbReference type="Pfam" id="PF07859">
    <property type="entry name" value="Abhydrolase_3"/>
    <property type="match status" value="1"/>
</dbReference>
<dbReference type="InterPro" id="IPR029058">
    <property type="entry name" value="AB_hydrolase_fold"/>
</dbReference>
<name>A0ABP5KIN2_9ACTN</name>
<sequence>MPSRRHALLAYAVPRVRRAREMTDEPAERARVEAWHRTLDRSSLPTRMVPRFEQRWSVVTEQVEGASGPFPSYVVTPRGKEPHTTLVWMHGGGFMAPIDPFQVRYALRLGAAIGARVVMPDYPLAPEHTWRDSFEPLVGMIARRCEEPGQVVLGGDSAGGGYALALALVLRDRAAVAGDVGAQPSRLVLHAPWVDLTTSTPETDSLDPIDPWLFVGKMRAYALWWAGSPDDLGRPEVSPALGDLSGLPRAIVFQGTRDLLWPGTRLLVDRAEEAGWDLTYVEEDGLLHVYPILPIIPESRRAFRQTLAFLRDR</sequence>
<gene>
    <name evidence="3" type="ORF">GCM10009843_35450</name>
</gene>
<dbReference type="Gene3D" id="3.40.50.1820">
    <property type="entry name" value="alpha/beta hydrolase"/>
    <property type="match status" value="1"/>
</dbReference>
<evidence type="ECO:0000256" key="1">
    <source>
        <dbReference type="ARBA" id="ARBA00022801"/>
    </source>
</evidence>
<feature type="domain" description="Alpha/beta hydrolase fold-3" evidence="2">
    <location>
        <begin position="86"/>
        <end position="290"/>
    </location>
</feature>
<proteinExistence type="predicted"/>
<comment type="caution">
    <text evidence="3">The sequence shown here is derived from an EMBL/GenBank/DDBJ whole genome shotgun (WGS) entry which is preliminary data.</text>
</comment>
<protein>
    <submittedName>
        <fullName evidence="3">Alpha/beta hydrolase</fullName>
    </submittedName>
</protein>
<dbReference type="Proteomes" id="UP001500575">
    <property type="component" value="Unassembled WGS sequence"/>
</dbReference>
<dbReference type="RefSeq" id="WP_344305150.1">
    <property type="nucleotide sequence ID" value="NZ_BAAAQQ010000013.1"/>
</dbReference>
<dbReference type="GO" id="GO:0016787">
    <property type="term" value="F:hydrolase activity"/>
    <property type="evidence" value="ECO:0007669"/>
    <property type="project" value="UniProtKB-KW"/>
</dbReference>
<dbReference type="SUPFAM" id="SSF53474">
    <property type="entry name" value="alpha/beta-Hydrolases"/>
    <property type="match status" value="1"/>
</dbReference>
<dbReference type="EMBL" id="BAAAQQ010000013">
    <property type="protein sequence ID" value="GAA2131674.1"/>
    <property type="molecule type" value="Genomic_DNA"/>
</dbReference>
<reference evidence="4" key="1">
    <citation type="journal article" date="2019" name="Int. J. Syst. Evol. Microbiol.">
        <title>The Global Catalogue of Microorganisms (GCM) 10K type strain sequencing project: providing services to taxonomists for standard genome sequencing and annotation.</title>
        <authorList>
            <consortium name="The Broad Institute Genomics Platform"/>
            <consortium name="The Broad Institute Genome Sequencing Center for Infectious Disease"/>
            <person name="Wu L."/>
            <person name="Ma J."/>
        </authorList>
    </citation>
    <scope>NUCLEOTIDE SEQUENCE [LARGE SCALE GENOMIC DNA]</scope>
    <source>
        <strain evidence="4">JCM 16021</strain>
    </source>
</reference>
<dbReference type="InterPro" id="IPR013094">
    <property type="entry name" value="AB_hydrolase_3"/>
</dbReference>
<dbReference type="InterPro" id="IPR050300">
    <property type="entry name" value="GDXG_lipolytic_enzyme"/>
</dbReference>